<name>A0ABW3T4U0_9CAUL</name>
<protein>
    <submittedName>
        <fullName evidence="1">Winged helix-turn-helix transcriptional regulator</fullName>
    </submittedName>
</protein>
<evidence type="ECO:0000313" key="2">
    <source>
        <dbReference type="Proteomes" id="UP001597216"/>
    </source>
</evidence>
<dbReference type="SUPFAM" id="SSF46785">
    <property type="entry name" value="Winged helix' DNA-binding domain"/>
    <property type="match status" value="1"/>
</dbReference>
<dbReference type="InterPro" id="IPR036390">
    <property type="entry name" value="WH_DNA-bd_sf"/>
</dbReference>
<keyword evidence="2" id="KW-1185">Reference proteome</keyword>
<dbReference type="EMBL" id="JBHTLQ010000041">
    <property type="protein sequence ID" value="MFD1192023.1"/>
    <property type="molecule type" value="Genomic_DNA"/>
</dbReference>
<dbReference type="Pfam" id="PF13412">
    <property type="entry name" value="HTH_24"/>
    <property type="match status" value="1"/>
</dbReference>
<accession>A0ABW3T4U0</accession>
<evidence type="ECO:0000313" key="1">
    <source>
        <dbReference type="EMBL" id="MFD1192023.1"/>
    </source>
</evidence>
<organism evidence="1 2">
    <name type="scientific">Phenylobacterium conjunctum</name>
    <dbReference type="NCBI Taxonomy" id="1298959"/>
    <lineage>
        <taxon>Bacteria</taxon>
        <taxon>Pseudomonadati</taxon>
        <taxon>Pseudomonadota</taxon>
        <taxon>Alphaproteobacteria</taxon>
        <taxon>Caulobacterales</taxon>
        <taxon>Caulobacteraceae</taxon>
        <taxon>Phenylobacterium</taxon>
    </lineage>
</organism>
<reference evidence="2" key="1">
    <citation type="journal article" date="2019" name="Int. J. Syst. Evol. Microbiol.">
        <title>The Global Catalogue of Microorganisms (GCM) 10K type strain sequencing project: providing services to taxonomists for standard genome sequencing and annotation.</title>
        <authorList>
            <consortium name="The Broad Institute Genomics Platform"/>
            <consortium name="The Broad Institute Genome Sequencing Center for Infectious Disease"/>
            <person name="Wu L."/>
            <person name="Ma J."/>
        </authorList>
    </citation>
    <scope>NUCLEOTIDE SEQUENCE [LARGE SCALE GENOMIC DNA]</scope>
    <source>
        <strain evidence="2">CCUG 55074</strain>
    </source>
</reference>
<dbReference type="Gene3D" id="1.10.10.10">
    <property type="entry name" value="Winged helix-like DNA-binding domain superfamily/Winged helix DNA-binding domain"/>
    <property type="match status" value="1"/>
</dbReference>
<dbReference type="InterPro" id="IPR036388">
    <property type="entry name" value="WH-like_DNA-bd_sf"/>
</dbReference>
<sequence length="133" mass="14168">MVITMDEQEISLSSTAAFLCASLAEGSRVLGVDPVSTLIILSAMQETDARPRSASALSRQLGLARETARRRVQDLRKAGFLAPPSSDEDGLELIERAEIAALSVMLADLAIQHARTFDGGRPVVDGPAQDTSF</sequence>
<proteinExistence type="predicted"/>
<gene>
    <name evidence="1" type="ORF">ACFQ27_15650</name>
</gene>
<dbReference type="Proteomes" id="UP001597216">
    <property type="component" value="Unassembled WGS sequence"/>
</dbReference>
<comment type="caution">
    <text evidence="1">The sequence shown here is derived from an EMBL/GenBank/DDBJ whole genome shotgun (WGS) entry which is preliminary data.</text>
</comment>
<dbReference type="RefSeq" id="WP_377354252.1">
    <property type="nucleotide sequence ID" value="NZ_JBHTLQ010000041.1"/>
</dbReference>